<gene>
    <name evidence="1" type="primary">sfoIR</name>
    <name evidence="2" type="ORF">RFB13_23175</name>
</gene>
<reference evidence="2 3" key="2">
    <citation type="submission" date="2023-08" db="EMBL/GenBank/DDBJ databases">
        <title>Complete Genome and Methylome dissection of Serratia fonticola NEB369.</title>
        <authorList>
            <person name="Fomenkov A."/>
            <person name="Roberts R.D."/>
        </authorList>
    </citation>
    <scope>NUCLEOTIDE SEQUENCE [LARGE SCALE GENOMIC DNA]</scope>
    <source>
        <strain evidence="2 3">NEB369</strain>
    </source>
</reference>
<dbReference type="Proteomes" id="UP001235341">
    <property type="component" value="Chromosome"/>
</dbReference>
<dbReference type="AlphaFoldDB" id="F1KM43"/>
<organism evidence="1">
    <name type="scientific">Serratia fonticola</name>
    <dbReference type="NCBI Taxonomy" id="47917"/>
    <lineage>
        <taxon>Bacteria</taxon>
        <taxon>Pseudomonadati</taxon>
        <taxon>Pseudomonadota</taxon>
        <taxon>Gammaproteobacteria</taxon>
        <taxon>Enterobacterales</taxon>
        <taxon>Yersiniaceae</taxon>
        <taxon>Serratia</taxon>
    </lineage>
</organism>
<dbReference type="EMBL" id="JF432057">
    <property type="protein sequence ID" value="ADZ31418.1"/>
    <property type="molecule type" value="Genomic_DNA"/>
</dbReference>
<proteinExistence type="predicted"/>
<evidence type="ECO:0000313" key="1">
    <source>
        <dbReference type="EMBL" id="ADZ31418.1"/>
    </source>
</evidence>
<evidence type="ECO:0000313" key="3">
    <source>
        <dbReference type="Proteomes" id="UP001235341"/>
    </source>
</evidence>
<dbReference type="RefSeq" id="WP_309205422.1">
    <property type="nucleotide sequence ID" value="NZ_CP133586.1"/>
</dbReference>
<evidence type="ECO:0000313" key="2">
    <source>
        <dbReference type="EMBL" id="WMT14067.1"/>
    </source>
</evidence>
<keyword evidence="3" id="KW-1185">Reference proteome</keyword>
<sequence length="187" mass="21540">MNNTLDEAFAFYASHIYDEEKINLLRSHNLKVAGHVPSVLWELFGSILTGRRGNGITGADLQGWEVKSSTLRSSFEYQYHLNTGEAKLLEDCEVNHLFCSYSTDYRDLIVKAIPGEELKETFFEAWLPEYRANYDRTVGSTSRRQRFRKAIPYGFVQVHGRTILEVKAGEMYSRNDSLLEEFNRLVG</sequence>
<dbReference type="EMBL" id="CP133586">
    <property type="protein sequence ID" value="WMT14067.1"/>
    <property type="molecule type" value="Genomic_DNA"/>
</dbReference>
<reference evidence="1" key="1">
    <citation type="submission" date="2011-02" db="EMBL/GenBank/DDBJ databases">
        <title>SfoI RM system.</title>
        <authorList>
            <person name="Lunnen K.D."/>
            <person name="Wilson G.G."/>
        </authorList>
    </citation>
    <scope>NUCLEOTIDE SEQUENCE</scope>
    <source>
        <strain evidence="1">NEB 369</strain>
    </source>
</reference>
<name>F1KM43_SERFO</name>
<protein>
    <submittedName>
        <fullName evidence="1">SfoI</fullName>
    </submittedName>
</protein>
<accession>F1KM43</accession>